<evidence type="ECO:0000256" key="2">
    <source>
        <dbReference type="ARBA" id="ARBA00023125"/>
    </source>
</evidence>
<sequence>MMDVARAAGVSHQTVSRVINRPDSVRPETLARVQAAIKELGYRPNLAARALVTDSTRMIGVVTTGSGFQGPASTTSAIEGAARAAGYACLVASLPEADRAGLEGVLRFFVARGVDAVIAVASQHWAADALREIAAALPVVVVADGLEPTARMHVVSVDQDLGARLAVGHLLETGREQVVHLAGPQDWYDAEARVRGWRGALEDAGLAVPELLVGDWSPECGYALGRRLADEGLPHAVFCGNDLMALGLLAALRDAGVQVPGRVAVVGFDDIEGAAFLRPALTTVRQPFDELGRVCLEVALRALDGEAGSAHSIAPQLQVRASSGR</sequence>
<organism evidence="5 6">
    <name type="scientific">Actinomyces urogenitalis</name>
    <dbReference type="NCBI Taxonomy" id="103621"/>
    <lineage>
        <taxon>Bacteria</taxon>
        <taxon>Bacillati</taxon>
        <taxon>Actinomycetota</taxon>
        <taxon>Actinomycetes</taxon>
        <taxon>Actinomycetales</taxon>
        <taxon>Actinomycetaceae</taxon>
        <taxon>Actinomyces</taxon>
    </lineage>
</organism>
<feature type="domain" description="HTH lacI-type" evidence="4">
    <location>
        <begin position="1"/>
        <end position="53"/>
    </location>
</feature>
<dbReference type="Gene3D" id="1.10.260.40">
    <property type="entry name" value="lambda repressor-like DNA-binding domains"/>
    <property type="match status" value="1"/>
</dbReference>
<name>A0A2I1KSN7_9ACTO</name>
<dbReference type="GO" id="GO:0000976">
    <property type="term" value="F:transcription cis-regulatory region binding"/>
    <property type="evidence" value="ECO:0007669"/>
    <property type="project" value="TreeGrafter"/>
</dbReference>
<protein>
    <submittedName>
        <fullName evidence="5">LacI family DNA-binding transcriptional regulator</fullName>
    </submittedName>
</protein>
<dbReference type="InterPro" id="IPR000843">
    <property type="entry name" value="HTH_LacI"/>
</dbReference>
<dbReference type="SUPFAM" id="SSF47413">
    <property type="entry name" value="lambda repressor-like DNA-binding domains"/>
    <property type="match status" value="1"/>
</dbReference>
<reference evidence="5 6" key="1">
    <citation type="submission" date="2017-12" db="EMBL/GenBank/DDBJ databases">
        <title>Phylogenetic diversity of female urinary microbiome.</title>
        <authorList>
            <person name="Thomas-White K."/>
            <person name="Wolfe A.J."/>
        </authorList>
    </citation>
    <scope>NUCLEOTIDE SEQUENCE [LARGE SCALE GENOMIC DNA]</scope>
    <source>
        <strain evidence="5 6">UMB0319</strain>
    </source>
</reference>
<evidence type="ECO:0000259" key="4">
    <source>
        <dbReference type="PROSITE" id="PS50932"/>
    </source>
</evidence>
<dbReference type="Pfam" id="PF00356">
    <property type="entry name" value="LacI"/>
    <property type="match status" value="1"/>
</dbReference>
<dbReference type="PROSITE" id="PS00356">
    <property type="entry name" value="HTH_LACI_1"/>
    <property type="match status" value="1"/>
</dbReference>
<dbReference type="SUPFAM" id="SSF53822">
    <property type="entry name" value="Periplasmic binding protein-like I"/>
    <property type="match status" value="1"/>
</dbReference>
<comment type="caution">
    <text evidence="5">The sequence shown here is derived from an EMBL/GenBank/DDBJ whole genome shotgun (WGS) entry which is preliminary data.</text>
</comment>
<dbReference type="CDD" id="cd01574">
    <property type="entry name" value="PBP1_LacI"/>
    <property type="match status" value="1"/>
</dbReference>
<evidence type="ECO:0000256" key="3">
    <source>
        <dbReference type="ARBA" id="ARBA00023163"/>
    </source>
</evidence>
<dbReference type="Pfam" id="PF13377">
    <property type="entry name" value="Peripla_BP_3"/>
    <property type="match status" value="1"/>
</dbReference>
<dbReference type="PROSITE" id="PS50932">
    <property type="entry name" value="HTH_LACI_2"/>
    <property type="match status" value="1"/>
</dbReference>
<dbReference type="GO" id="GO:0003700">
    <property type="term" value="F:DNA-binding transcription factor activity"/>
    <property type="evidence" value="ECO:0007669"/>
    <property type="project" value="TreeGrafter"/>
</dbReference>
<dbReference type="CDD" id="cd01392">
    <property type="entry name" value="HTH_LacI"/>
    <property type="match status" value="1"/>
</dbReference>
<dbReference type="Proteomes" id="UP000234778">
    <property type="component" value="Unassembled WGS sequence"/>
</dbReference>
<evidence type="ECO:0000313" key="6">
    <source>
        <dbReference type="Proteomes" id="UP000234778"/>
    </source>
</evidence>
<dbReference type="PANTHER" id="PTHR30146">
    <property type="entry name" value="LACI-RELATED TRANSCRIPTIONAL REPRESSOR"/>
    <property type="match status" value="1"/>
</dbReference>
<keyword evidence="2 5" id="KW-0238">DNA-binding</keyword>
<dbReference type="Gene3D" id="3.40.50.2300">
    <property type="match status" value="2"/>
</dbReference>
<dbReference type="InterPro" id="IPR028082">
    <property type="entry name" value="Peripla_BP_I"/>
</dbReference>
<evidence type="ECO:0000256" key="1">
    <source>
        <dbReference type="ARBA" id="ARBA00023015"/>
    </source>
</evidence>
<keyword evidence="1" id="KW-0805">Transcription regulation</keyword>
<dbReference type="InterPro" id="IPR010982">
    <property type="entry name" value="Lambda_DNA-bd_dom_sf"/>
</dbReference>
<accession>A0A2I1KSN7</accession>
<proteinExistence type="predicted"/>
<keyword evidence="3" id="KW-0804">Transcription</keyword>
<dbReference type="PANTHER" id="PTHR30146:SF109">
    <property type="entry name" value="HTH-TYPE TRANSCRIPTIONAL REGULATOR GALS"/>
    <property type="match status" value="1"/>
</dbReference>
<dbReference type="InterPro" id="IPR046335">
    <property type="entry name" value="LacI/GalR-like_sensor"/>
</dbReference>
<gene>
    <name evidence="5" type="ORF">CYJ26_05930</name>
</gene>
<dbReference type="AlphaFoldDB" id="A0A2I1KSN7"/>
<dbReference type="SMART" id="SM00354">
    <property type="entry name" value="HTH_LACI"/>
    <property type="match status" value="1"/>
</dbReference>
<evidence type="ECO:0000313" key="5">
    <source>
        <dbReference type="EMBL" id="PKY98639.1"/>
    </source>
</evidence>
<dbReference type="EMBL" id="PKHA01000005">
    <property type="protein sequence ID" value="PKY98639.1"/>
    <property type="molecule type" value="Genomic_DNA"/>
</dbReference>